<proteinExistence type="predicted"/>
<evidence type="ECO:0000313" key="2">
    <source>
        <dbReference type="EMBL" id="KFG27978.1"/>
    </source>
</evidence>
<comment type="caution">
    <text evidence="2">The sequence shown here is derived from an EMBL/GenBank/DDBJ whole genome shotgun (WGS) entry which is preliminary data.</text>
</comment>
<dbReference type="AlphaFoldDB" id="A0A086J760"/>
<dbReference type="GO" id="GO:0004826">
    <property type="term" value="F:phenylalanine-tRNA ligase activity"/>
    <property type="evidence" value="ECO:0007669"/>
    <property type="project" value="UniProtKB-EC"/>
</dbReference>
<evidence type="ECO:0000313" key="3">
    <source>
        <dbReference type="Proteomes" id="UP000028828"/>
    </source>
</evidence>
<organism evidence="2 3">
    <name type="scientific">Toxoplasma gondii p89</name>
    <dbReference type="NCBI Taxonomy" id="943119"/>
    <lineage>
        <taxon>Eukaryota</taxon>
        <taxon>Sar</taxon>
        <taxon>Alveolata</taxon>
        <taxon>Apicomplexa</taxon>
        <taxon>Conoidasida</taxon>
        <taxon>Coccidia</taxon>
        <taxon>Eucoccidiorida</taxon>
        <taxon>Eimeriorina</taxon>
        <taxon>Sarcocystidae</taxon>
        <taxon>Toxoplasma</taxon>
    </lineage>
</organism>
<dbReference type="VEuPathDB" id="ToxoDB:TGP89_306960A"/>
<dbReference type="InterPro" id="IPR045060">
    <property type="entry name" value="Phe-tRNA-ligase_IIc_bsu"/>
</dbReference>
<dbReference type="Pfam" id="PF18262">
    <property type="entry name" value="PhetRS_B1"/>
    <property type="match status" value="1"/>
</dbReference>
<dbReference type="PANTHER" id="PTHR10947">
    <property type="entry name" value="PHENYLALANYL-TRNA SYNTHETASE BETA CHAIN AND LEUCINE-RICH REPEAT-CONTAINING PROTEIN 47"/>
    <property type="match status" value="1"/>
</dbReference>
<dbReference type="Gene3D" id="3.30.56.10">
    <property type="match status" value="1"/>
</dbReference>
<name>A0A086J760_TOXGO</name>
<sequence length="196" mass="22215">MPTVSVPRDELFRRLGRTYSVHEFEELCFEFGIELDEVVEPGKDGSTETIYKIEVPANRYDLLCTEGISRALYAFNNPDAPLPAYRLEPATPQFTMTVKPAVNQVRPFVVCAILRNVTLTKAGLASFIEFQDKLHHTLCRRRSLVAIGTHDLSKIQPPFVYDARPPKNFEFVPLGCDSQMNGEQVMAHFSSHLQLK</sequence>
<feature type="non-terminal residue" evidence="2">
    <location>
        <position position="196"/>
    </location>
</feature>
<dbReference type="PANTHER" id="PTHR10947:SF0">
    <property type="entry name" value="PHENYLALANINE--TRNA LIGASE BETA SUBUNIT"/>
    <property type="match status" value="1"/>
</dbReference>
<dbReference type="GO" id="GO:0006432">
    <property type="term" value="P:phenylalanyl-tRNA aminoacylation"/>
    <property type="evidence" value="ECO:0007669"/>
    <property type="project" value="InterPro"/>
</dbReference>
<dbReference type="EC" id="6.1.1.20" evidence="2"/>
<dbReference type="EMBL" id="AEYI02002515">
    <property type="protein sequence ID" value="KFG27978.1"/>
    <property type="molecule type" value="Genomic_DNA"/>
</dbReference>
<dbReference type="InterPro" id="IPR040659">
    <property type="entry name" value="PhetRS_B1"/>
</dbReference>
<protein>
    <submittedName>
        <fullName evidence="2">Phenylalanine--tRNA ligase, beta subunit protein</fullName>
        <ecNumber evidence="2">6.1.1.20</ecNumber>
    </submittedName>
</protein>
<reference evidence="2 3" key="1">
    <citation type="submission" date="2014-03" db="EMBL/GenBank/DDBJ databases">
        <authorList>
            <person name="Sibley D."/>
            <person name="Venepally P."/>
            <person name="Karamycheva S."/>
            <person name="Hadjithomas M."/>
            <person name="Khan A."/>
            <person name="Brunk B."/>
            <person name="Roos D."/>
            <person name="Caler E."/>
            <person name="Lorenzi H."/>
        </authorList>
    </citation>
    <scope>NUCLEOTIDE SEQUENCE [LARGE SCALE GENOMIC DNA]</scope>
    <source>
        <strain evidence="3">p89</strain>
    </source>
</reference>
<dbReference type="SUPFAM" id="SSF46955">
    <property type="entry name" value="Putative DNA-binding domain"/>
    <property type="match status" value="1"/>
</dbReference>
<dbReference type="Proteomes" id="UP000028828">
    <property type="component" value="Unassembled WGS sequence"/>
</dbReference>
<feature type="domain" description="Phenylalanine--tRNA ligase beta subunit B1" evidence="1">
    <location>
        <begin position="1"/>
        <end position="76"/>
    </location>
</feature>
<keyword evidence="2" id="KW-0436">Ligase</keyword>
<dbReference type="InterPro" id="IPR020825">
    <property type="entry name" value="Phe-tRNA_synthase-like_B3/B4"/>
</dbReference>
<evidence type="ECO:0000259" key="1">
    <source>
        <dbReference type="Pfam" id="PF18262"/>
    </source>
</evidence>
<dbReference type="GO" id="GO:0009328">
    <property type="term" value="C:phenylalanine-tRNA ligase complex"/>
    <property type="evidence" value="ECO:0007669"/>
    <property type="project" value="TreeGrafter"/>
</dbReference>
<dbReference type="InterPro" id="IPR009061">
    <property type="entry name" value="DNA-bd_dom_put_sf"/>
</dbReference>
<gene>
    <name evidence="2" type="ORF">TGP89_306960A</name>
</gene>
<accession>A0A086J760</accession>
<dbReference type="Gene3D" id="3.50.40.10">
    <property type="entry name" value="Phenylalanyl-trna Synthetase, Chain B, domain 3"/>
    <property type="match status" value="1"/>
</dbReference>